<sequence length="274" mass="30651">MEDQNGGVRIRRAMKEREKKAEGLTRGYKPGLQKQLLKNSSLHKKKMAFYGDEDDLWKCPKHPSKRRRIGICPLCLRDRLLTLCPDCANVRPCNCCATTTTTTTSSSSSSSSSTFSRFSSADLGSVGRLSNLIDGEPAFRRSRSLAAIPFLRSRSRFVADSVDDCSSAGNSARASSFWWIFRSKSKKSHDGGRIEAAVEMDFRRRAKEVAEVEEAMRRKLMIRSRSVAVSDSGGRFVRPPVKAKAWSFPSPIKAFRQSKISKPVLTERSPLHRG</sequence>
<protein>
    <submittedName>
        <fullName evidence="2">Uncharacterized protein</fullName>
    </submittedName>
</protein>
<name>A0ABP0YLV5_9ROSI</name>
<dbReference type="EMBL" id="OZ021739">
    <property type="protein sequence ID" value="CAK9321497.1"/>
    <property type="molecule type" value="Genomic_DNA"/>
</dbReference>
<dbReference type="PANTHER" id="PTHR34197">
    <property type="entry name" value="OS04G0591300 PROTEIN"/>
    <property type="match status" value="1"/>
</dbReference>
<evidence type="ECO:0000313" key="3">
    <source>
        <dbReference type="Proteomes" id="UP001642487"/>
    </source>
</evidence>
<feature type="region of interest" description="Disordered" evidence="1">
    <location>
        <begin position="1"/>
        <end position="27"/>
    </location>
</feature>
<reference evidence="2 3" key="1">
    <citation type="submission" date="2024-03" db="EMBL/GenBank/DDBJ databases">
        <authorList>
            <person name="Gkanogiannis A."/>
            <person name="Becerra Lopez-Lavalle L."/>
        </authorList>
    </citation>
    <scope>NUCLEOTIDE SEQUENCE [LARGE SCALE GENOMIC DNA]</scope>
</reference>
<feature type="compositionally biased region" description="Basic and acidic residues" evidence="1">
    <location>
        <begin position="13"/>
        <end position="23"/>
    </location>
</feature>
<proteinExistence type="predicted"/>
<feature type="region of interest" description="Disordered" evidence="1">
    <location>
        <begin position="99"/>
        <end position="119"/>
    </location>
</feature>
<evidence type="ECO:0000256" key="1">
    <source>
        <dbReference type="SAM" id="MobiDB-lite"/>
    </source>
</evidence>
<dbReference type="PANTHER" id="PTHR34197:SF2">
    <property type="entry name" value="OS04G0591300 PROTEIN"/>
    <property type="match status" value="1"/>
</dbReference>
<organism evidence="2 3">
    <name type="scientific">Citrullus colocynthis</name>
    <name type="common">colocynth</name>
    <dbReference type="NCBI Taxonomy" id="252529"/>
    <lineage>
        <taxon>Eukaryota</taxon>
        <taxon>Viridiplantae</taxon>
        <taxon>Streptophyta</taxon>
        <taxon>Embryophyta</taxon>
        <taxon>Tracheophyta</taxon>
        <taxon>Spermatophyta</taxon>
        <taxon>Magnoliopsida</taxon>
        <taxon>eudicotyledons</taxon>
        <taxon>Gunneridae</taxon>
        <taxon>Pentapetalae</taxon>
        <taxon>rosids</taxon>
        <taxon>fabids</taxon>
        <taxon>Cucurbitales</taxon>
        <taxon>Cucurbitaceae</taxon>
        <taxon>Benincaseae</taxon>
        <taxon>Citrullus</taxon>
    </lineage>
</organism>
<accession>A0ABP0YLV5</accession>
<dbReference type="Proteomes" id="UP001642487">
    <property type="component" value="Chromosome 5"/>
</dbReference>
<keyword evidence="3" id="KW-1185">Reference proteome</keyword>
<gene>
    <name evidence="2" type="ORF">CITCOLO1_LOCUS13568</name>
</gene>
<evidence type="ECO:0000313" key="2">
    <source>
        <dbReference type="EMBL" id="CAK9321497.1"/>
    </source>
</evidence>